<accession>A0A511V251</accession>
<dbReference type="EMBL" id="BJXW01000015">
    <property type="protein sequence ID" value="GEN31412.1"/>
    <property type="molecule type" value="Genomic_DNA"/>
</dbReference>
<organism evidence="2 3">
    <name type="scientific">Cerasibacillus quisquiliarum</name>
    <dbReference type="NCBI Taxonomy" id="227865"/>
    <lineage>
        <taxon>Bacteria</taxon>
        <taxon>Bacillati</taxon>
        <taxon>Bacillota</taxon>
        <taxon>Bacilli</taxon>
        <taxon>Bacillales</taxon>
        <taxon>Bacillaceae</taxon>
        <taxon>Cerasibacillus</taxon>
    </lineage>
</organism>
<comment type="caution">
    <text evidence="2">The sequence shown here is derived from an EMBL/GenBank/DDBJ whole genome shotgun (WGS) entry which is preliminary data.</text>
</comment>
<evidence type="ECO:0000313" key="3">
    <source>
        <dbReference type="Proteomes" id="UP000321491"/>
    </source>
</evidence>
<dbReference type="AlphaFoldDB" id="A0A511V251"/>
<dbReference type="Proteomes" id="UP000321491">
    <property type="component" value="Unassembled WGS sequence"/>
</dbReference>
<evidence type="ECO:0000256" key="1">
    <source>
        <dbReference type="SAM" id="Phobius"/>
    </source>
</evidence>
<reference evidence="2 3" key="1">
    <citation type="submission" date="2019-07" db="EMBL/GenBank/DDBJ databases">
        <title>Whole genome shotgun sequence of Cerasibacillus quisquiliarum NBRC 102429.</title>
        <authorList>
            <person name="Hosoyama A."/>
            <person name="Uohara A."/>
            <person name="Ohji S."/>
            <person name="Ichikawa N."/>
        </authorList>
    </citation>
    <scope>NUCLEOTIDE SEQUENCE [LARGE SCALE GENOMIC DNA]</scope>
    <source>
        <strain evidence="2 3">NBRC 102429</strain>
    </source>
</reference>
<keyword evidence="3" id="KW-1185">Reference proteome</keyword>
<protein>
    <submittedName>
        <fullName evidence="2">Uncharacterized protein</fullName>
    </submittedName>
</protein>
<keyword evidence="1" id="KW-0812">Transmembrane</keyword>
<keyword evidence="1" id="KW-1133">Transmembrane helix</keyword>
<keyword evidence="1" id="KW-0472">Membrane</keyword>
<proteinExistence type="predicted"/>
<sequence length="74" mass="8856">MLSFIVPNVYAVVGILAPYVLYLIFKSLRYDKDDLVVKNIDGTGIDPFTNFERQWEDLAHNRRFYKAFLLRHYR</sequence>
<feature type="transmembrane region" description="Helical" evidence="1">
    <location>
        <begin position="6"/>
        <end position="25"/>
    </location>
</feature>
<name>A0A511V251_9BACI</name>
<gene>
    <name evidence="2" type="ORF">CQU01_16500</name>
</gene>
<evidence type="ECO:0000313" key="2">
    <source>
        <dbReference type="EMBL" id="GEN31412.1"/>
    </source>
</evidence>